<protein>
    <recommendedName>
        <fullName evidence="3 6">Flagellar basal-body rod protein FlgC</fullName>
    </recommendedName>
</protein>
<evidence type="ECO:0000313" key="10">
    <source>
        <dbReference type="Proteomes" id="UP000277424"/>
    </source>
</evidence>
<dbReference type="GO" id="GO:0071978">
    <property type="term" value="P:bacterial-type flagellum-dependent swarming motility"/>
    <property type="evidence" value="ECO:0007669"/>
    <property type="project" value="TreeGrafter"/>
</dbReference>
<reference evidence="9 10" key="1">
    <citation type="submission" date="2018-10" db="EMBL/GenBank/DDBJ databases">
        <title>Comparative analysis of microorganisms from saline springs in Andes Mountain Range, Colombia.</title>
        <authorList>
            <person name="Rubin E."/>
        </authorList>
    </citation>
    <scope>NUCLEOTIDE SEQUENCE [LARGE SCALE GENOMIC DNA]</scope>
    <source>
        <strain evidence="9 10">USBA 36</strain>
    </source>
</reference>
<organism evidence="9 10">
    <name type="scientific">Oceanibaculum indicum</name>
    <dbReference type="NCBI Taxonomy" id="526216"/>
    <lineage>
        <taxon>Bacteria</taxon>
        <taxon>Pseudomonadati</taxon>
        <taxon>Pseudomonadota</taxon>
        <taxon>Alphaproteobacteria</taxon>
        <taxon>Rhodospirillales</taxon>
        <taxon>Oceanibaculaceae</taxon>
        <taxon>Oceanibaculum</taxon>
    </lineage>
</organism>
<evidence type="ECO:0000256" key="6">
    <source>
        <dbReference type="RuleBase" id="RU362062"/>
    </source>
</evidence>
<dbReference type="AlphaFoldDB" id="A0A420WPB5"/>
<dbReference type="EMBL" id="RBIG01000001">
    <property type="protein sequence ID" value="RKQ72705.1"/>
    <property type="molecule type" value="Genomic_DNA"/>
</dbReference>
<comment type="caution">
    <text evidence="9">The sequence shown here is derived from an EMBL/GenBank/DDBJ whole genome shotgun (WGS) entry which is preliminary data.</text>
</comment>
<dbReference type="InterPro" id="IPR001444">
    <property type="entry name" value="Flag_bb_rod_N"/>
</dbReference>
<evidence type="ECO:0000313" key="9">
    <source>
        <dbReference type="EMBL" id="RKQ72705.1"/>
    </source>
</evidence>
<proteinExistence type="inferred from homology"/>
<dbReference type="PANTHER" id="PTHR30435:SF2">
    <property type="entry name" value="FLAGELLAR BASAL-BODY ROD PROTEIN FLGC"/>
    <property type="match status" value="1"/>
</dbReference>
<accession>A0A420WPB5</accession>
<evidence type="ECO:0000256" key="5">
    <source>
        <dbReference type="ARBA" id="ARBA00025933"/>
    </source>
</evidence>
<keyword evidence="9" id="KW-0282">Flagellum</keyword>
<evidence type="ECO:0000256" key="2">
    <source>
        <dbReference type="ARBA" id="ARBA00009677"/>
    </source>
</evidence>
<dbReference type="NCBIfam" id="TIGR01395">
    <property type="entry name" value="FlgC"/>
    <property type="match status" value="1"/>
</dbReference>
<dbReference type="Proteomes" id="UP000277424">
    <property type="component" value="Unassembled WGS sequence"/>
</dbReference>
<feature type="domain" description="Flagellar basal body rod protein N-terminal" evidence="7">
    <location>
        <begin position="10"/>
        <end position="34"/>
    </location>
</feature>
<dbReference type="OrthoDB" id="9813951at2"/>
<name>A0A420WPB5_9PROT</name>
<sequence length="138" mass="15660">MSQDLMRAMTVSTSGMKAQGLRLRVISENLANADSVAQGPGQEPYRRKLVMFRNELDRADNLHKVSVSRVTNDPSQFQTKYDPTHPYADQDGYIMTPNVSSLIETMDMREAQRSYEANLNVVETSMSMLTRTIDLLRI</sequence>
<comment type="subunit">
    <text evidence="5 6">The basal body constitutes a major portion of the flagellar organelle and consists of four rings (L,P,S, and M) mounted on a central rod. The rod consists of about 26 subunits of FlgG in the distal portion, and FlgB, FlgC and FlgF are thought to build up the proximal portion of the rod with about 6 subunits each.</text>
</comment>
<dbReference type="InterPro" id="IPR019776">
    <property type="entry name" value="Flagellar_basal_body_rod_CS"/>
</dbReference>
<dbReference type="PANTHER" id="PTHR30435">
    <property type="entry name" value="FLAGELLAR PROTEIN"/>
    <property type="match status" value="1"/>
</dbReference>
<dbReference type="InterPro" id="IPR010930">
    <property type="entry name" value="Flg_bb/hook_C_dom"/>
</dbReference>
<dbReference type="RefSeq" id="WP_008944812.1">
    <property type="nucleotide sequence ID" value="NZ_RBIG01000001.1"/>
</dbReference>
<evidence type="ECO:0000259" key="7">
    <source>
        <dbReference type="Pfam" id="PF00460"/>
    </source>
</evidence>
<dbReference type="InterPro" id="IPR006299">
    <property type="entry name" value="FlgC"/>
</dbReference>
<keyword evidence="4 6" id="KW-0975">Bacterial flagellum</keyword>
<evidence type="ECO:0000259" key="8">
    <source>
        <dbReference type="Pfam" id="PF06429"/>
    </source>
</evidence>
<gene>
    <name evidence="9" type="ORF">BCL74_0473</name>
</gene>
<dbReference type="PROSITE" id="PS00588">
    <property type="entry name" value="FLAGELLA_BB_ROD"/>
    <property type="match status" value="1"/>
</dbReference>
<keyword evidence="9" id="KW-0969">Cilium</keyword>
<comment type="similarity">
    <text evidence="2">Belongs to the flagella basal body rod proteins family.</text>
</comment>
<evidence type="ECO:0000256" key="4">
    <source>
        <dbReference type="ARBA" id="ARBA00023143"/>
    </source>
</evidence>
<evidence type="ECO:0000256" key="3">
    <source>
        <dbReference type="ARBA" id="ARBA00017941"/>
    </source>
</evidence>
<feature type="domain" description="Flagellar basal-body/hook protein C-terminal" evidence="8">
    <location>
        <begin position="90"/>
        <end position="135"/>
    </location>
</feature>
<keyword evidence="9" id="KW-0966">Cell projection</keyword>
<evidence type="ECO:0000256" key="1">
    <source>
        <dbReference type="ARBA" id="ARBA00004117"/>
    </source>
</evidence>
<comment type="subcellular location">
    <subcellularLocation>
        <location evidence="1 6">Bacterial flagellum basal body</location>
    </subcellularLocation>
</comment>
<dbReference type="Pfam" id="PF06429">
    <property type="entry name" value="Flg_bbr_C"/>
    <property type="match status" value="1"/>
</dbReference>
<dbReference type="GO" id="GO:0030694">
    <property type="term" value="C:bacterial-type flagellum basal body, rod"/>
    <property type="evidence" value="ECO:0007669"/>
    <property type="project" value="UniProtKB-UniRule"/>
</dbReference>
<dbReference type="Pfam" id="PF00460">
    <property type="entry name" value="Flg_bb_rod"/>
    <property type="match status" value="1"/>
</dbReference>